<accession>A0ABV2T4Q2</accession>
<comment type="caution">
    <text evidence="1">The sequence shown here is derived from an EMBL/GenBank/DDBJ whole genome shotgun (WGS) entry which is preliminary data.</text>
</comment>
<organism evidence="1 2">
    <name type="scientific">Chitinophaga defluvii</name>
    <dbReference type="NCBI Taxonomy" id="3163343"/>
    <lineage>
        <taxon>Bacteria</taxon>
        <taxon>Pseudomonadati</taxon>
        <taxon>Bacteroidota</taxon>
        <taxon>Chitinophagia</taxon>
        <taxon>Chitinophagales</taxon>
        <taxon>Chitinophagaceae</taxon>
        <taxon>Chitinophaga</taxon>
    </lineage>
</organism>
<protein>
    <submittedName>
        <fullName evidence="1">Uncharacterized protein</fullName>
    </submittedName>
</protein>
<dbReference type="Proteomes" id="UP001549749">
    <property type="component" value="Unassembled WGS sequence"/>
</dbReference>
<keyword evidence="2" id="KW-1185">Reference proteome</keyword>
<dbReference type="EMBL" id="JBEXAC010000001">
    <property type="protein sequence ID" value="MET6997989.1"/>
    <property type="molecule type" value="Genomic_DNA"/>
</dbReference>
<evidence type="ECO:0000313" key="1">
    <source>
        <dbReference type="EMBL" id="MET6997989.1"/>
    </source>
</evidence>
<proteinExistence type="predicted"/>
<sequence length="113" mass="12825">MVPISVSVTQPAEINSTTVTFNTAKRNAAFKSKAPVRVYTSSILHLFSSFLNAGQPEYRSFTVKQKRAGSALQLQSDFGWTYWATYSPGKRYAISRGFTTLHFLHLFPDHNFW</sequence>
<gene>
    <name evidence="1" type="ORF">ABR189_11440</name>
</gene>
<name>A0ABV2T4Q2_9BACT</name>
<dbReference type="RefSeq" id="WP_354660624.1">
    <property type="nucleotide sequence ID" value="NZ_JBEXAC010000001.1"/>
</dbReference>
<reference evidence="1 2" key="1">
    <citation type="submission" date="2024-06" db="EMBL/GenBank/DDBJ databases">
        <title>Chitinophaga defluvii sp. nov., isolated from municipal sewage.</title>
        <authorList>
            <person name="Zhang L."/>
        </authorList>
    </citation>
    <scope>NUCLEOTIDE SEQUENCE [LARGE SCALE GENOMIC DNA]</scope>
    <source>
        <strain evidence="1 2">H8</strain>
    </source>
</reference>
<evidence type="ECO:0000313" key="2">
    <source>
        <dbReference type="Proteomes" id="UP001549749"/>
    </source>
</evidence>